<keyword evidence="5 11" id="KW-0863">Zinc-finger</keyword>
<keyword evidence="7" id="KW-0560">Oxidoreductase</keyword>
<feature type="region of interest" description="Disordered" evidence="12">
    <location>
        <begin position="143"/>
        <end position="162"/>
    </location>
</feature>
<feature type="region of interest" description="Disordered" evidence="12">
    <location>
        <begin position="489"/>
        <end position="608"/>
    </location>
</feature>
<evidence type="ECO:0000256" key="2">
    <source>
        <dbReference type="ARBA" id="ARBA00004123"/>
    </source>
</evidence>
<comment type="similarity">
    <text evidence="3">Belongs to the JARID1 histone demethylase family.</text>
</comment>
<dbReference type="FunFam" id="2.60.120.650:FF:000026">
    <property type="entry name" value="Transcription factor jumonji domain-containing protein"/>
    <property type="match status" value="1"/>
</dbReference>
<feature type="compositionally biased region" description="Basic and acidic residues" evidence="12">
    <location>
        <begin position="143"/>
        <end position="155"/>
    </location>
</feature>
<dbReference type="GO" id="GO:0016491">
    <property type="term" value="F:oxidoreductase activity"/>
    <property type="evidence" value="ECO:0007669"/>
    <property type="project" value="UniProtKB-KW"/>
</dbReference>
<evidence type="ECO:0000256" key="11">
    <source>
        <dbReference type="PROSITE-ProRule" id="PRU00175"/>
    </source>
</evidence>
<evidence type="ECO:0000256" key="12">
    <source>
        <dbReference type="SAM" id="MobiDB-lite"/>
    </source>
</evidence>
<dbReference type="GO" id="GO:0003712">
    <property type="term" value="F:transcription coregulator activity"/>
    <property type="evidence" value="ECO:0007669"/>
    <property type="project" value="TreeGrafter"/>
</dbReference>
<dbReference type="InterPro" id="IPR003347">
    <property type="entry name" value="JmjC_dom"/>
</dbReference>
<dbReference type="Pfam" id="PF02373">
    <property type="entry name" value="JmjC"/>
    <property type="match status" value="1"/>
</dbReference>
<dbReference type="SMART" id="SM00558">
    <property type="entry name" value="JmjC"/>
    <property type="match status" value="1"/>
</dbReference>
<evidence type="ECO:0000259" key="13">
    <source>
        <dbReference type="PROSITE" id="PS50089"/>
    </source>
</evidence>
<organism evidence="15 16">
    <name type="scientific">Striga hermonthica</name>
    <name type="common">Purple witchweed</name>
    <name type="synonym">Buchnera hermonthica</name>
    <dbReference type="NCBI Taxonomy" id="68872"/>
    <lineage>
        <taxon>Eukaryota</taxon>
        <taxon>Viridiplantae</taxon>
        <taxon>Streptophyta</taxon>
        <taxon>Embryophyta</taxon>
        <taxon>Tracheophyta</taxon>
        <taxon>Spermatophyta</taxon>
        <taxon>Magnoliopsida</taxon>
        <taxon>eudicotyledons</taxon>
        <taxon>Gunneridae</taxon>
        <taxon>Pentapetalae</taxon>
        <taxon>asterids</taxon>
        <taxon>lamiids</taxon>
        <taxon>Lamiales</taxon>
        <taxon>Orobanchaceae</taxon>
        <taxon>Buchnereae</taxon>
        <taxon>Striga</taxon>
    </lineage>
</organism>
<feature type="compositionally biased region" description="Basic and acidic residues" evidence="12">
    <location>
        <begin position="505"/>
        <end position="514"/>
    </location>
</feature>
<evidence type="ECO:0000256" key="4">
    <source>
        <dbReference type="ARBA" id="ARBA00022723"/>
    </source>
</evidence>
<feature type="compositionally biased region" description="Basic and acidic residues" evidence="12">
    <location>
        <begin position="544"/>
        <end position="556"/>
    </location>
</feature>
<sequence>MDLNVAAEEDEGLCAMDEKRAEENVETGFEVRDYGAEQEKVRDDEGDGKQEDVEVVKEEGNWNPGSKGKGREVSASIKRESRRKSCQLAKEKIGKLSQGMYVWEDETTRGLYVTEDDERPRRGRKRKKESEGIGVDGLEVVKTGEVEGPERREGVEGLVVENEAIGSGGEEVRINGSLKKRRGRPKKTGEVENGGIGGEVKTGVVEGSKKKRGNSGKVEGPKKPRGRPPKRVVEERLKIESDAGEGVGEVKNGSSEGTEKEVEGNVLENDVIGCQGVNNGRAESQENKREGSLKDGEAEMIEGKGVENADVGIDGVVEGGKRREGVEGLVVENEAIGSGGEEVRINGSLKKRRGRPKKTGEVENGGIGSEVKTGVVEGSKKKRGNSGKVEGPKKQRGRPSKRAVEERLKIEGDAGEGVGEVKNGSSEGTEKEVEGNVVENEVIGFVCQGVDNGRVESQKNKTEGSLKDGEAEMIEGKGVENADVGIDGVVEGGKKKRGRKPFKKGAGEKVEGQRGENAGTGVEVGEVVKNRRVVGPKRRRGRPRKDGAQKEFEGKGVENNGIVHEDVEENKNRILKGQKRGRKRKALKDGQEEGVEGGANQEGTGNTERKCCPETNADGLDSAAETAISGKHKGKGIERNTCHQCKRNDKGRVVRCTKCKRKRYCVPCMNRWYPQLPEEAFAEACPVCCKNCNCKSCLRLEVPISLNLELEYNDEEQMQYSKYMLCLLLPFLKQFHAEQLVEMEMEAKIRGLSLSEVKPQKSDCELNERIFCDNCKTSIADFYRSCPKCSYDLCLTCCRELRDGHLQDREKDIIDQYVSRTLSYLHGDLDEDSLSIKNEPHPEIVETVANNPAVIESEWKPTETGTIPCPPPFVGGCGEGILELNSVFGDNVVSNLLLRAEKLVRLDMEKLPKIFEKCSLCLKLSGENTNSRHELRRAAFREDSEDDFLYCPKAKSLKSDDLRHFQRHWLRGEPVVVSNVLETTFGLSWEPMVMWRAFRQKRNHKTELLLNVAALNCLDWCEVEINIHKFFSGYSKCQFDSYGWPQILKLKDWPPSNLFEERLPRHGAEFISCLPFKDYTHPRHGYLNLAVKLPEESLKPDMGPKTYIAYGLSPELGRGDSVTKLHCDMSDAVNVLTHVEEPVLKPEQLSTIKELQKKHAAQDKIELNSDLEIPIVDRQKSAETLGTGKEDQEEGSKQEEINISAPENISESSGDPEGGALWDIFRRQDVPKLEEYVRKHFKEFRHIHGNPLPQVVHPIHDQSVYLTMEHKRRLKEEYGIEPWTFVQKLGDAVFIPAGCPHQVRNLKSCIKVALDFVSPENVQECVRLTDEFRTLPQNHRAKEDKLEVKKMTIHAILQAVDYLERMSGLKQC</sequence>
<evidence type="ECO:0000313" key="15">
    <source>
        <dbReference type="EMBL" id="CAA0839549.1"/>
    </source>
</evidence>
<dbReference type="GO" id="GO:0032454">
    <property type="term" value="F:histone H3K9 demethylase activity"/>
    <property type="evidence" value="ECO:0007669"/>
    <property type="project" value="InterPro"/>
</dbReference>
<keyword evidence="9" id="KW-0539">Nucleus</keyword>
<feature type="compositionally biased region" description="Basic and acidic residues" evidence="12">
    <location>
        <begin position="283"/>
        <end position="306"/>
    </location>
</feature>
<comment type="cofactor">
    <cofactor evidence="1">
        <name>Fe(2+)</name>
        <dbReference type="ChEBI" id="CHEBI:29033"/>
    </cofactor>
</comment>
<gene>
    <name evidence="15" type="ORF">SHERM_06113</name>
</gene>
<feature type="domain" description="RING-type" evidence="13">
    <location>
        <begin position="642"/>
        <end position="688"/>
    </location>
</feature>
<dbReference type="EMBL" id="CACSLK010031421">
    <property type="protein sequence ID" value="CAA0839549.1"/>
    <property type="molecule type" value="Genomic_DNA"/>
</dbReference>
<feature type="compositionally biased region" description="Basic and acidic residues" evidence="12">
    <location>
        <begin position="16"/>
        <end position="60"/>
    </location>
</feature>
<feature type="compositionally biased region" description="Basic residues" evidence="12">
    <location>
        <begin position="573"/>
        <end position="586"/>
    </location>
</feature>
<keyword evidence="16" id="KW-1185">Reference proteome</keyword>
<evidence type="ECO:0000259" key="14">
    <source>
        <dbReference type="PROSITE" id="PS51184"/>
    </source>
</evidence>
<keyword evidence="6" id="KW-0862">Zinc</keyword>
<evidence type="ECO:0000256" key="1">
    <source>
        <dbReference type="ARBA" id="ARBA00001954"/>
    </source>
</evidence>
<feature type="region of interest" description="Disordered" evidence="12">
    <location>
        <begin position="168"/>
        <end position="306"/>
    </location>
</feature>
<comment type="subcellular location">
    <subcellularLocation>
        <location evidence="2">Nucleus</location>
    </subcellularLocation>
</comment>
<feature type="compositionally biased region" description="Basic residues" evidence="12">
    <location>
        <begin position="494"/>
        <end position="503"/>
    </location>
</feature>
<dbReference type="InterPro" id="IPR045109">
    <property type="entry name" value="LSDs-like"/>
</dbReference>
<dbReference type="OrthoDB" id="1667110at2759"/>
<dbReference type="Gene3D" id="2.60.120.650">
    <property type="entry name" value="Cupin"/>
    <property type="match status" value="1"/>
</dbReference>
<evidence type="ECO:0000256" key="8">
    <source>
        <dbReference type="ARBA" id="ARBA00023004"/>
    </source>
</evidence>
<feature type="region of interest" description="Disordered" evidence="12">
    <location>
        <begin position="1178"/>
        <end position="1217"/>
    </location>
</feature>
<protein>
    <submittedName>
        <fullName evidence="15">Transcription factor jumonji (JmjC) domain-containing protein</fullName>
    </submittedName>
</protein>
<dbReference type="PANTHER" id="PTHR12549:SF11">
    <property type="entry name" value="LYSINE-SPECIFIC DEMETHYLASE JMJ25"/>
    <property type="match status" value="1"/>
</dbReference>
<evidence type="ECO:0000256" key="3">
    <source>
        <dbReference type="ARBA" id="ARBA00006801"/>
    </source>
</evidence>
<evidence type="ECO:0000313" key="16">
    <source>
        <dbReference type="Proteomes" id="UP001153555"/>
    </source>
</evidence>
<proteinExistence type="inferred from homology"/>
<feature type="region of interest" description="Disordered" evidence="12">
    <location>
        <begin position="1"/>
        <end position="84"/>
    </location>
</feature>
<keyword evidence="4" id="KW-0479">Metal-binding</keyword>
<feature type="domain" description="JmjC" evidence="14">
    <location>
        <begin position="1082"/>
        <end position="1333"/>
    </location>
</feature>
<comment type="function">
    <text evidence="10">May function as histone H3 lysine demethylase and be involved in regulation of gene expression.</text>
</comment>
<dbReference type="SUPFAM" id="SSF51197">
    <property type="entry name" value="Clavaminate synthase-like"/>
    <property type="match status" value="1"/>
</dbReference>
<feature type="region of interest" description="Disordered" evidence="12">
    <location>
        <begin position="114"/>
        <end position="138"/>
    </location>
</feature>
<feature type="non-terminal residue" evidence="15">
    <location>
        <position position="1"/>
    </location>
</feature>
<comment type="caution">
    <text evidence="15">The sequence shown here is derived from an EMBL/GenBank/DDBJ whole genome shotgun (WGS) entry which is preliminary data.</text>
</comment>
<dbReference type="InterPro" id="IPR001841">
    <property type="entry name" value="Znf_RING"/>
</dbReference>
<evidence type="ECO:0000256" key="5">
    <source>
        <dbReference type="ARBA" id="ARBA00022771"/>
    </source>
</evidence>
<name>A0A9N7NZN8_STRHE</name>
<reference evidence="15" key="1">
    <citation type="submission" date="2019-12" db="EMBL/GenBank/DDBJ databases">
        <authorList>
            <person name="Scholes J."/>
        </authorList>
    </citation>
    <scope>NUCLEOTIDE SEQUENCE</scope>
</reference>
<dbReference type="GO" id="GO:0000118">
    <property type="term" value="C:histone deacetylase complex"/>
    <property type="evidence" value="ECO:0007669"/>
    <property type="project" value="TreeGrafter"/>
</dbReference>
<dbReference type="GO" id="GO:0008270">
    <property type="term" value="F:zinc ion binding"/>
    <property type="evidence" value="ECO:0007669"/>
    <property type="project" value="UniProtKB-KW"/>
</dbReference>
<feature type="region of interest" description="Disordered" evidence="12">
    <location>
        <begin position="337"/>
        <end position="435"/>
    </location>
</feature>
<evidence type="ECO:0000256" key="7">
    <source>
        <dbReference type="ARBA" id="ARBA00023002"/>
    </source>
</evidence>
<dbReference type="Proteomes" id="UP001153555">
    <property type="component" value="Unassembled WGS sequence"/>
</dbReference>
<dbReference type="GO" id="GO:0000785">
    <property type="term" value="C:chromatin"/>
    <property type="evidence" value="ECO:0007669"/>
    <property type="project" value="TreeGrafter"/>
</dbReference>
<feature type="compositionally biased region" description="Basic and acidic residues" evidence="12">
    <location>
        <begin position="402"/>
        <end position="412"/>
    </location>
</feature>
<feature type="compositionally biased region" description="Basic and acidic residues" evidence="12">
    <location>
        <begin position="1188"/>
        <end position="1200"/>
    </location>
</feature>
<dbReference type="PRINTS" id="PR00929">
    <property type="entry name" value="ATHOOK"/>
</dbReference>
<dbReference type="PROSITE" id="PS50089">
    <property type="entry name" value="ZF_RING_2"/>
    <property type="match status" value="1"/>
</dbReference>
<keyword evidence="8" id="KW-0408">Iron</keyword>
<dbReference type="PANTHER" id="PTHR12549">
    <property type="entry name" value="JMJC DOMAIN-CONTAINING HISTONE DEMETHYLATION PROTEIN"/>
    <property type="match status" value="1"/>
</dbReference>
<feature type="compositionally biased region" description="Basic and acidic residues" evidence="12">
    <location>
        <begin position="231"/>
        <end position="241"/>
    </location>
</feature>
<accession>A0A9N7NZN8</accession>
<dbReference type="SMART" id="SM00384">
    <property type="entry name" value="AT_hook"/>
    <property type="match status" value="5"/>
</dbReference>
<dbReference type="InterPro" id="IPR017956">
    <property type="entry name" value="AT_hook_DNA-bd_motif"/>
</dbReference>
<dbReference type="GO" id="GO:0006357">
    <property type="term" value="P:regulation of transcription by RNA polymerase II"/>
    <property type="evidence" value="ECO:0007669"/>
    <property type="project" value="TreeGrafter"/>
</dbReference>
<feature type="compositionally biased region" description="Basic residues" evidence="12">
    <location>
        <begin position="530"/>
        <end position="543"/>
    </location>
</feature>
<feature type="compositionally biased region" description="Basic and acidic residues" evidence="12">
    <location>
        <begin position="563"/>
        <end position="572"/>
    </location>
</feature>
<dbReference type="GO" id="GO:0031490">
    <property type="term" value="F:chromatin DNA binding"/>
    <property type="evidence" value="ECO:0007669"/>
    <property type="project" value="TreeGrafter"/>
</dbReference>
<evidence type="ECO:0000256" key="9">
    <source>
        <dbReference type="ARBA" id="ARBA00023242"/>
    </source>
</evidence>
<dbReference type="PROSITE" id="PS51184">
    <property type="entry name" value="JMJC"/>
    <property type="match status" value="1"/>
</dbReference>
<evidence type="ECO:0000256" key="6">
    <source>
        <dbReference type="ARBA" id="ARBA00022833"/>
    </source>
</evidence>
<evidence type="ECO:0000256" key="10">
    <source>
        <dbReference type="ARBA" id="ARBA00060112"/>
    </source>
</evidence>